<feature type="compositionally biased region" description="Basic and acidic residues" evidence="5">
    <location>
        <begin position="180"/>
        <end position="193"/>
    </location>
</feature>
<keyword evidence="3 4" id="KW-0687">Ribonucleoprotein</keyword>
<evidence type="ECO:0000313" key="6">
    <source>
        <dbReference type="EMBL" id="CAD9099802.1"/>
    </source>
</evidence>
<evidence type="ECO:0000256" key="5">
    <source>
        <dbReference type="SAM" id="MobiDB-lite"/>
    </source>
</evidence>
<dbReference type="PANTHER" id="PTHR12220:SF13">
    <property type="entry name" value="LARGE RIBOSOMAL SUBUNIT PROTEIN UL16M"/>
    <property type="match status" value="1"/>
</dbReference>
<dbReference type="Pfam" id="PF00252">
    <property type="entry name" value="Ribosomal_L16"/>
    <property type="match status" value="1"/>
</dbReference>
<dbReference type="InterPro" id="IPR000114">
    <property type="entry name" value="Ribosomal_uL16_bact-type"/>
</dbReference>
<sequence>MGVLLPIGKKWKQPMRTPAAEYRHSPAKDEYHGLVQHRDEQPHFGRYGLQVLEEGWVTSRQIEVLRRALVTAMERRGKVYIRAFPHQVITQRIAETRIGVSRGNFEYWVAAVKANYVLLEIDGVSEEVAFSAFRKASRELPIKCRMVKKEHLPEEFELDYQHKPRPGWQDRQRKRPGGRYGRDQSKDWTEYDREDRYFEGEPERYHGDGFANTDA</sequence>
<name>A0A7S1LBU3_ALECA</name>
<dbReference type="AlphaFoldDB" id="A0A7S1LBU3"/>
<comment type="similarity">
    <text evidence="1 4">Belongs to the universal ribosomal protein uL16 family.</text>
</comment>
<dbReference type="PRINTS" id="PR00060">
    <property type="entry name" value="RIBOSOMALL16"/>
</dbReference>
<keyword evidence="2 4" id="KW-0689">Ribosomal protein</keyword>
<reference evidence="6" key="1">
    <citation type="submission" date="2021-01" db="EMBL/GenBank/DDBJ databases">
        <authorList>
            <person name="Corre E."/>
            <person name="Pelletier E."/>
            <person name="Niang G."/>
            <person name="Scheremetjew M."/>
            <person name="Finn R."/>
            <person name="Kale V."/>
            <person name="Holt S."/>
            <person name="Cochrane G."/>
            <person name="Meng A."/>
            <person name="Brown T."/>
            <person name="Cohen L."/>
        </authorList>
    </citation>
    <scope>NUCLEOTIDE SEQUENCE</scope>
    <source>
        <strain evidence="6">OF101</strain>
    </source>
</reference>
<dbReference type="GO" id="GO:0003735">
    <property type="term" value="F:structural constituent of ribosome"/>
    <property type="evidence" value="ECO:0007669"/>
    <property type="project" value="InterPro"/>
</dbReference>
<proteinExistence type="inferred from homology"/>
<organism evidence="6">
    <name type="scientific">Alexandrium catenella</name>
    <name type="common">Red tide dinoflagellate</name>
    <name type="synonym">Gonyaulax catenella</name>
    <dbReference type="NCBI Taxonomy" id="2925"/>
    <lineage>
        <taxon>Eukaryota</taxon>
        <taxon>Sar</taxon>
        <taxon>Alveolata</taxon>
        <taxon>Dinophyceae</taxon>
        <taxon>Gonyaulacales</taxon>
        <taxon>Pyrocystaceae</taxon>
        <taxon>Alexandrium</taxon>
    </lineage>
</organism>
<evidence type="ECO:0000256" key="1">
    <source>
        <dbReference type="ARBA" id="ARBA00008931"/>
    </source>
</evidence>
<dbReference type="GO" id="GO:1990904">
    <property type="term" value="C:ribonucleoprotein complex"/>
    <property type="evidence" value="ECO:0007669"/>
    <property type="project" value="UniProtKB-KW"/>
</dbReference>
<protein>
    <recommendedName>
        <fullName evidence="7">Ribosomal protein L10e/L16 domain-containing protein</fullName>
    </recommendedName>
</protein>
<dbReference type="GO" id="GO:0005840">
    <property type="term" value="C:ribosome"/>
    <property type="evidence" value="ECO:0007669"/>
    <property type="project" value="UniProtKB-KW"/>
</dbReference>
<gene>
    <name evidence="6" type="ORF">ACAT0790_LOCUS6789</name>
</gene>
<feature type="region of interest" description="Disordered" evidence="5">
    <location>
        <begin position="163"/>
        <end position="193"/>
    </location>
</feature>
<dbReference type="NCBIfam" id="TIGR01164">
    <property type="entry name" value="rplP_bact"/>
    <property type="match status" value="1"/>
</dbReference>
<dbReference type="InterPro" id="IPR047873">
    <property type="entry name" value="Ribosomal_uL16"/>
</dbReference>
<dbReference type="GO" id="GO:0019843">
    <property type="term" value="F:rRNA binding"/>
    <property type="evidence" value="ECO:0007669"/>
    <property type="project" value="InterPro"/>
</dbReference>
<evidence type="ECO:0000256" key="4">
    <source>
        <dbReference type="RuleBase" id="RU004413"/>
    </source>
</evidence>
<evidence type="ECO:0000256" key="3">
    <source>
        <dbReference type="ARBA" id="ARBA00023274"/>
    </source>
</evidence>
<dbReference type="PANTHER" id="PTHR12220">
    <property type="entry name" value="50S/60S RIBOSOMAL PROTEIN L16"/>
    <property type="match status" value="1"/>
</dbReference>
<dbReference type="InterPro" id="IPR036920">
    <property type="entry name" value="Ribosomal_uL16_sf"/>
</dbReference>
<dbReference type="Gene3D" id="3.90.1170.10">
    <property type="entry name" value="Ribosomal protein L10e/L16"/>
    <property type="match status" value="1"/>
</dbReference>
<accession>A0A7S1LBU3</accession>
<evidence type="ECO:0000256" key="2">
    <source>
        <dbReference type="ARBA" id="ARBA00022980"/>
    </source>
</evidence>
<dbReference type="SUPFAM" id="SSF54686">
    <property type="entry name" value="Ribosomal protein L16p/L10e"/>
    <property type="match status" value="1"/>
</dbReference>
<dbReference type="GO" id="GO:0006412">
    <property type="term" value="P:translation"/>
    <property type="evidence" value="ECO:0007669"/>
    <property type="project" value="InterPro"/>
</dbReference>
<evidence type="ECO:0008006" key="7">
    <source>
        <dbReference type="Google" id="ProtNLM"/>
    </source>
</evidence>
<dbReference type="CDD" id="cd01433">
    <property type="entry name" value="Ribosomal_L16_L10e"/>
    <property type="match status" value="1"/>
</dbReference>
<dbReference type="InterPro" id="IPR016180">
    <property type="entry name" value="Ribosomal_uL16_dom"/>
</dbReference>
<dbReference type="EMBL" id="HBGE01011563">
    <property type="protein sequence ID" value="CAD9099802.1"/>
    <property type="molecule type" value="Transcribed_RNA"/>
</dbReference>